<accession>A0ABV5ZF75</accession>
<dbReference type="PANTHER" id="PTHR34400:SF4">
    <property type="entry name" value="MEMBRANE PROTEIN"/>
    <property type="match status" value="1"/>
</dbReference>
<sequence>MKSVSTLDAATLQAEFAAKGYVPLQSHKSLQDELADLRELLQSALALEHATIPPYLTMLYTLPSQTQWQVVEIIRSVVVEEMLHFSLVANVLNAIGGEPQIASPGFMPDYPAALPYGIDGIRVSLFGFSHEGVEQGMAIERPAAIDPLKVASFRRNEMTIGEFYAFIEARLRAAVARYGEQAVFCGDPSRQIPPHAFYYDGGGGILEVHNLKQALQALQLIVDQGEGTPDSEWTGPLSEEEGGFREVAHYYRFQQLQLGRLYQPGDKINHPSGSKLEVPWQGAIQVPVDMKLADYPEGEVRQAVYRFNQRYCQLLAQLQLAFTGQPGLLLPAVVGMCSLRDDFNAITANPLPGFDEYHCVPTFEYVAPDLTLIKRVAVAGNEPRRGCPMGKAQAMQASPSGQPGVATTLAQLQQAYSQGDLPLALSCLAESVIWDISGPVEVPYLGVFYGHQGFSRFWTLLGDTVNFGSAGIEAVFIDGLAAMAYGGEQGSTKATGAPYHYDWAIRYQFDANFKITLMRQYFDPDPIRAALRASAYPQPQPKK</sequence>
<feature type="domain" description="Iminophenyl-pyruvate dimer synthase" evidence="1">
    <location>
        <begin position="41"/>
        <end position="257"/>
    </location>
</feature>
<dbReference type="SUPFAM" id="SSF54427">
    <property type="entry name" value="NTF2-like"/>
    <property type="match status" value="1"/>
</dbReference>
<proteinExistence type="predicted"/>
<dbReference type="InterPro" id="IPR032710">
    <property type="entry name" value="NTF2-like_dom_sf"/>
</dbReference>
<dbReference type="InterPro" id="IPR009078">
    <property type="entry name" value="Ferritin-like_SF"/>
</dbReference>
<reference evidence="2 3" key="1">
    <citation type="submission" date="2024-09" db="EMBL/GenBank/DDBJ databases">
        <authorList>
            <person name="Sun Q."/>
            <person name="Mori K."/>
        </authorList>
    </citation>
    <scope>NUCLEOTIDE SEQUENCE [LARGE SCALE GENOMIC DNA]</scope>
    <source>
        <strain evidence="2 3">ATCC 51285</strain>
    </source>
</reference>
<dbReference type="Gene3D" id="3.10.450.50">
    <property type="match status" value="1"/>
</dbReference>
<evidence type="ECO:0000313" key="3">
    <source>
        <dbReference type="Proteomes" id="UP001589628"/>
    </source>
</evidence>
<dbReference type="SUPFAM" id="SSF47240">
    <property type="entry name" value="Ferritin-like"/>
    <property type="match status" value="1"/>
</dbReference>
<dbReference type="RefSeq" id="WP_051527657.1">
    <property type="nucleotide sequence ID" value="NZ_JBHLZN010000007.1"/>
</dbReference>
<evidence type="ECO:0000259" key="1">
    <source>
        <dbReference type="Pfam" id="PF12902"/>
    </source>
</evidence>
<dbReference type="CDD" id="cd00657">
    <property type="entry name" value="Ferritin_like"/>
    <property type="match status" value="1"/>
</dbReference>
<keyword evidence="3" id="KW-1185">Reference proteome</keyword>
<dbReference type="InterPro" id="IPR026820">
    <property type="entry name" value="VioB/RebD_dom"/>
</dbReference>
<gene>
    <name evidence="2" type="ORF">ACFFLH_16120</name>
</gene>
<dbReference type="InterPro" id="IPR012347">
    <property type="entry name" value="Ferritin-like"/>
</dbReference>
<protein>
    <submittedName>
        <fullName evidence="2">Ferritin-like domain-containing protein</fullName>
    </submittedName>
</protein>
<comment type="caution">
    <text evidence="2">The sequence shown here is derived from an EMBL/GenBank/DDBJ whole genome shotgun (WGS) entry which is preliminary data.</text>
</comment>
<dbReference type="PANTHER" id="PTHR34400">
    <property type="match status" value="1"/>
</dbReference>
<organism evidence="2 3">
    <name type="scientific">Balneatrix alpica</name>
    <dbReference type="NCBI Taxonomy" id="75684"/>
    <lineage>
        <taxon>Bacteria</taxon>
        <taxon>Pseudomonadati</taxon>
        <taxon>Pseudomonadota</taxon>
        <taxon>Gammaproteobacteria</taxon>
        <taxon>Oceanospirillales</taxon>
        <taxon>Balneatrichaceae</taxon>
        <taxon>Balneatrix</taxon>
    </lineage>
</organism>
<dbReference type="Pfam" id="PF12902">
    <property type="entry name" value="Ferritin-like"/>
    <property type="match status" value="1"/>
</dbReference>
<name>A0ABV5ZF75_9GAMM</name>
<dbReference type="Proteomes" id="UP001589628">
    <property type="component" value="Unassembled WGS sequence"/>
</dbReference>
<dbReference type="Gene3D" id="1.20.1260.10">
    <property type="match status" value="1"/>
</dbReference>
<dbReference type="EMBL" id="JBHLZN010000007">
    <property type="protein sequence ID" value="MFB9887942.1"/>
    <property type="molecule type" value="Genomic_DNA"/>
</dbReference>
<evidence type="ECO:0000313" key="2">
    <source>
        <dbReference type="EMBL" id="MFB9887942.1"/>
    </source>
</evidence>